<name>A0A176S756_9GAMM</name>
<comment type="caution">
    <text evidence="1">The sequence shown here is derived from an EMBL/GenBank/DDBJ whole genome shotgun (WGS) entry which is preliminary data.</text>
</comment>
<sequence>MVRDEMMDYFNPPPELLHVIYSGVDTQSFHPNLKNHRDSVRRRHLLNRS</sequence>
<organism evidence="1 2">
    <name type="scientific">Candidatus Thiomargarita nelsonii</name>
    <dbReference type="NCBI Taxonomy" id="1003181"/>
    <lineage>
        <taxon>Bacteria</taxon>
        <taxon>Pseudomonadati</taxon>
        <taxon>Pseudomonadota</taxon>
        <taxon>Gammaproteobacteria</taxon>
        <taxon>Thiotrichales</taxon>
        <taxon>Thiotrichaceae</taxon>
        <taxon>Thiomargarita</taxon>
    </lineage>
</organism>
<accession>A0A176S756</accession>
<dbReference type="Gene3D" id="3.40.50.2000">
    <property type="entry name" value="Glycogen Phosphorylase B"/>
    <property type="match status" value="2"/>
</dbReference>
<dbReference type="SUPFAM" id="SSF53756">
    <property type="entry name" value="UDP-Glycosyltransferase/glycogen phosphorylase"/>
    <property type="match status" value="1"/>
</dbReference>
<evidence type="ECO:0000313" key="2">
    <source>
        <dbReference type="Proteomes" id="UP000076962"/>
    </source>
</evidence>
<dbReference type="Proteomes" id="UP000076962">
    <property type="component" value="Unassembled WGS sequence"/>
</dbReference>
<evidence type="ECO:0000313" key="1">
    <source>
        <dbReference type="EMBL" id="OAD23952.1"/>
    </source>
</evidence>
<reference evidence="1 2" key="1">
    <citation type="submission" date="2016-05" db="EMBL/GenBank/DDBJ databases">
        <title>Single-cell genome of chain-forming Candidatus Thiomargarita nelsonii and comparison to other large sulfur-oxidizing bacteria.</title>
        <authorList>
            <person name="Winkel M."/>
            <person name="Salman V."/>
            <person name="Woyke T."/>
            <person name="Schulz-Vogt H."/>
            <person name="Richter M."/>
            <person name="Flood B."/>
            <person name="Bailey J."/>
            <person name="Amann R."/>
            <person name="Mussmann M."/>
        </authorList>
    </citation>
    <scope>NUCLEOTIDE SEQUENCE [LARGE SCALE GENOMIC DNA]</scope>
    <source>
        <strain evidence="1 2">THI036</strain>
    </source>
</reference>
<dbReference type="PATRIC" id="fig|1003181.4.peg.299"/>
<gene>
    <name evidence="1" type="ORF">THIOM_000203</name>
</gene>
<dbReference type="AlphaFoldDB" id="A0A176S756"/>
<dbReference type="EMBL" id="LUTY01000080">
    <property type="protein sequence ID" value="OAD23952.1"/>
    <property type="molecule type" value="Genomic_DNA"/>
</dbReference>
<protein>
    <submittedName>
        <fullName evidence="1">Uncharacterized protein</fullName>
    </submittedName>
</protein>
<keyword evidence="2" id="KW-1185">Reference proteome</keyword>
<proteinExistence type="predicted"/>